<proteinExistence type="predicted"/>
<dbReference type="eggNOG" id="KOG1287">
    <property type="taxonomic scope" value="Eukaryota"/>
</dbReference>
<dbReference type="RefSeq" id="XP_008719748.1">
    <property type="nucleotide sequence ID" value="XM_008721526.1"/>
</dbReference>
<evidence type="ECO:0000256" key="5">
    <source>
        <dbReference type="SAM" id="Phobius"/>
    </source>
</evidence>
<name>W2RPC7_CYPE1</name>
<dbReference type="PIRSF" id="PIRSF006060">
    <property type="entry name" value="AA_transporter"/>
    <property type="match status" value="1"/>
</dbReference>
<dbReference type="FunFam" id="1.20.1740.10:FF:000025">
    <property type="entry name" value="High-affinity methionine permease"/>
    <property type="match status" value="1"/>
</dbReference>
<feature type="transmembrane region" description="Helical" evidence="5">
    <location>
        <begin position="54"/>
        <end position="73"/>
    </location>
</feature>
<feature type="transmembrane region" description="Helical" evidence="5">
    <location>
        <begin position="385"/>
        <end position="406"/>
    </location>
</feature>
<feature type="transmembrane region" description="Helical" evidence="5">
    <location>
        <begin position="451"/>
        <end position="472"/>
    </location>
</feature>
<keyword evidence="2 5" id="KW-0812">Transmembrane</keyword>
<sequence length="547" mass="59401">MASTTDPKGAISGDGHAVFADHDRDKQPSLLLDTPADGSVQDELTYQFEDSRKLGITSSVFVILNKMIGTGIFSTPSGIFAATGSVGVSLCLWIIGGILTFAGLSAFLEFGLAIPRSGGEKNYLERAYRHPKLLATCVLMSQMILLGFSSGNSLAFGRYCLFASGSEEADGWTARGIAVACITLSVVVHATIPKWGIRLFNVLGFFKVFILLFIVFSGFAALAGHRKVPNPHNFDNAFRLETGPGYGGGGVYAYATALLRIIYSFKGWENANYVLGEVKNPRKTLLVAAPLAIGGTTILYVLANVAYFSAISKEDLASSEVIVAGLFFRNVFGDSAGARALPAFVALSNLGNVLAVSFAHSRLNQEFAKEGLLPFSRFWASNKPFNAPATALFLHWLVTIIILLAPPAGPAYNFIVDLYTYPGAWINGFVAAGLLYLRFKPSEGWTSPFKSFIPVIILYLLANVFLAIVPFIPPDSGDLDPDGYPYYVFPVVGVAVLLGGAVYWLFWKRLLPKVLGYRIETEHRISDVDGSETVRYIKVYTKEDKQH</sequence>
<feature type="transmembrane region" description="Helical" evidence="5">
    <location>
        <begin position="79"/>
        <end position="112"/>
    </location>
</feature>
<dbReference type="GO" id="GO:0015179">
    <property type="term" value="F:L-amino acid transmembrane transporter activity"/>
    <property type="evidence" value="ECO:0007669"/>
    <property type="project" value="TreeGrafter"/>
</dbReference>
<accession>W2RPC7</accession>
<dbReference type="InterPro" id="IPR002293">
    <property type="entry name" value="AA/rel_permease1"/>
</dbReference>
<dbReference type="STRING" id="1220924.W2RPC7"/>
<evidence type="ECO:0000313" key="7">
    <source>
        <dbReference type="Proteomes" id="UP000030752"/>
    </source>
</evidence>
<feature type="transmembrane region" description="Helical" evidence="5">
    <location>
        <begin position="340"/>
        <end position="359"/>
    </location>
</feature>
<dbReference type="AlphaFoldDB" id="W2RPC7"/>
<dbReference type="OrthoDB" id="5982228at2759"/>
<dbReference type="HOGENOM" id="CLU_013661_4_1_1"/>
<dbReference type="PANTHER" id="PTHR11785">
    <property type="entry name" value="AMINO ACID TRANSPORTER"/>
    <property type="match status" value="1"/>
</dbReference>
<feature type="transmembrane region" description="Helical" evidence="5">
    <location>
        <begin position="484"/>
        <end position="506"/>
    </location>
</feature>
<dbReference type="EMBL" id="KB822723">
    <property type="protein sequence ID" value="ETN37579.1"/>
    <property type="molecule type" value="Genomic_DNA"/>
</dbReference>
<dbReference type="PANTHER" id="PTHR11785:SF382">
    <property type="entry name" value="LOW-AFFINITY METHIONINE PERMEASE"/>
    <property type="match status" value="1"/>
</dbReference>
<evidence type="ECO:0000256" key="4">
    <source>
        <dbReference type="ARBA" id="ARBA00023136"/>
    </source>
</evidence>
<feature type="transmembrane region" description="Helical" evidence="5">
    <location>
        <begin position="172"/>
        <end position="192"/>
    </location>
</feature>
<feature type="transmembrane region" description="Helical" evidence="5">
    <location>
        <begin position="418"/>
        <end position="439"/>
    </location>
</feature>
<feature type="transmembrane region" description="Helical" evidence="5">
    <location>
        <begin position="199"/>
        <end position="223"/>
    </location>
</feature>
<keyword evidence="3 5" id="KW-1133">Transmembrane helix</keyword>
<evidence type="ECO:0000313" key="6">
    <source>
        <dbReference type="EMBL" id="ETN37579.1"/>
    </source>
</evidence>
<dbReference type="Proteomes" id="UP000030752">
    <property type="component" value="Unassembled WGS sequence"/>
</dbReference>
<keyword evidence="4 5" id="KW-0472">Membrane</keyword>
<dbReference type="VEuPathDB" id="FungiDB:HMPREF1541_07201"/>
<dbReference type="GeneID" id="19974540"/>
<evidence type="ECO:0000256" key="3">
    <source>
        <dbReference type="ARBA" id="ARBA00022989"/>
    </source>
</evidence>
<feature type="transmembrane region" description="Helical" evidence="5">
    <location>
        <begin position="284"/>
        <end position="308"/>
    </location>
</feature>
<protein>
    <recommendedName>
        <fullName evidence="8">Amino acid permease/ SLC12A domain-containing protein</fullName>
    </recommendedName>
</protein>
<dbReference type="Gene3D" id="1.20.1740.10">
    <property type="entry name" value="Amino acid/polyamine transporter I"/>
    <property type="match status" value="1"/>
</dbReference>
<dbReference type="GO" id="GO:0016020">
    <property type="term" value="C:membrane"/>
    <property type="evidence" value="ECO:0007669"/>
    <property type="project" value="UniProtKB-SubCell"/>
</dbReference>
<evidence type="ECO:0000256" key="1">
    <source>
        <dbReference type="ARBA" id="ARBA00004141"/>
    </source>
</evidence>
<evidence type="ECO:0008006" key="8">
    <source>
        <dbReference type="Google" id="ProtNLM"/>
    </source>
</evidence>
<gene>
    <name evidence="6" type="ORF">HMPREF1541_07201</name>
</gene>
<comment type="subcellular location">
    <subcellularLocation>
        <location evidence="1">Membrane</location>
        <topology evidence="1">Multi-pass membrane protein</topology>
    </subcellularLocation>
</comment>
<dbReference type="InParanoid" id="W2RPC7"/>
<evidence type="ECO:0000256" key="2">
    <source>
        <dbReference type="ARBA" id="ARBA00022692"/>
    </source>
</evidence>
<dbReference type="Pfam" id="PF13520">
    <property type="entry name" value="AA_permease_2"/>
    <property type="match status" value="1"/>
</dbReference>
<feature type="transmembrane region" description="Helical" evidence="5">
    <location>
        <begin position="133"/>
        <end position="152"/>
    </location>
</feature>
<dbReference type="InterPro" id="IPR050598">
    <property type="entry name" value="AminoAcid_Transporter"/>
</dbReference>
<feature type="transmembrane region" description="Helical" evidence="5">
    <location>
        <begin position="243"/>
        <end position="263"/>
    </location>
</feature>
<reference evidence="6 7" key="1">
    <citation type="submission" date="2013-03" db="EMBL/GenBank/DDBJ databases">
        <title>The Genome Sequence of Phialophora europaea CBS 101466.</title>
        <authorList>
            <consortium name="The Broad Institute Genomics Platform"/>
            <person name="Cuomo C."/>
            <person name="de Hoog S."/>
            <person name="Gorbushina A."/>
            <person name="Walker B."/>
            <person name="Young S.K."/>
            <person name="Zeng Q."/>
            <person name="Gargeya S."/>
            <person name="Fitzgerald M."/>
            <person name="Haas B."/>
            <person name="Abouelleil A."/>
            <person name="Allen A.W."/>
            <person name="Alvarado L."/>
            <person name="Arachchi H.M."/>
            <person name="Berlin A.M."/>
            <person name="Chapman S.B."/>
            <person name="Gainer-Dewar J."/>
            <person name="Goldberg J."/>
            <person name="Griggs A."/>
            <person name="Gujja S."/>
            <person name="Hansen M."/>
            <person name="Howarth C."/>
            <person name="Imamovic A."/>
            <person name="Ireland A."/>
            <person name="Larimer J."/>
            <person name="McCowan C."/>
            <person name="Murphy C."/>
            <person name="Pearson M."/>
            <person name="Poon T.W."/>
            <person name="Priest M."/>
            <person name="Roberts A."/>
            <person name="Saif S."/>
            <person name="Shea T."/>
            <person name="Sisk P."/>
            <person name="Sykes S."/>
            <person name="Wortman J."/>
            <person name="Nusbaum C."/>
            <person name="Birren B."/>
        </authorList>
    </citation>
    <scope>NUCLEOTIDE SEQUENCE [LARGE SCALE GENOMIC DNA]</scope>
    <source>
        <strain evidence="6 7">CBS 101466</strain>
    </source>
</reference>
<keyword evidence="7" id="KW-1185">Reference proteome</keyword>
<organism evidence="6 7">
    <name type="scientific">Cyphellophora europaea (strain CBS 101466)</name>
    <name type="common">Phialophora europaea</name>
    <dbReference type="NCBI Taxonomy" id="1220924"/>
    <lineage>
        <taxon>Eukaryota</taxon>
        <taxon>Fungi</taxon>
        <taxon>Dikarya</taxon>
        <taxon>Ascomycota</taxon>
        <taxon>Pezizomycotina</taxon>
        <taxon>Eurotiomycetes</taxon>
        <taxon>Chaetothyriomycetidae</taxon>
        <taxon>Chaetothyriales</taxon>
        <taxon>Cyphellophoraceae</taxon>
        <taxon>Cyphellophora</taxon>
    </lineage>
</organism>